<dbReference type="SUPFAM" id="SSF47090">
    <property type="entry name" value="PGBD-like"/>
    <property type="match status" value="2"/>
</dbReference>
<feature type="active site" evidence="7">
    <location>
        <position position="285"/>
    </location>
</feature>
<keyword evidence="4" id="KW-0133">Cell shape</keyword>
<dbReference type="GO" id="GO:0009002">
    <property type="term" value="F:serine-type D-Ala-D-Ala carboxypeptidase activity"/>
    <property type="evidence" value="ECO:0007669"/>
    <property type="project" value="InterPro"/>
</dbReference>
<feature type="signal peptide" evidence="10">
    <location>
        <begin position="1"/>
        <end position="23"/>
    </location>
</feature>
<feature type="active site" description="Proton acceptor" evidence="7">
    <location>
        <position position="231"/>
    </location>
</feature>
<dbReference type="GO" id="GO:0006508">
    <property type="term" value="P:proteolysis"/>
    <property type="evidence" value="ECO:0007669"/>
    <property type="project" value="InterPro"/>
</dbReference>
<keyword evidence="3" id="KW-0378">Hydrolase</keyword>
<dbReference type="InterPro" id="IPR002477">
    <property type="entry name" value="Peptidoglycan-bd-like"/>
</dbReference>
<gene>
    <name evidence="13" type="ORF">IAA52_01610</name>
</gene>
<evidence type="ECO:0000256" key="6">
    <source>
        <dbReference type="ARBA" id="ARBA00023316"/>
    </source>
</evidence>
<comment type="similarity">
    <text evidence="1 9">Belongs to the peptidase S11 family.</text>
</comment>
<evidence type="ECO:0000259" key="12">
    <source>
        <dbReference type="Pfam" id="PF01471"/>
    </source>
</evidence>
<feature type="domain" description="Peptidoglycan binding-like" evidence="12">
    <location>
        <begin position="113"/>
        <end position="169"/>
    </location>
</feature>
<dbReference type="GO" id="GO:0008360">
    <property type="term" value="P:regulation of cell shape"/>
    <property type="evidence" value="ECO:0007669"/>
    <property type="project" value="UniProtKB-KW"/>
</dbReference>
<dbReference type="InterPro" id="IPR036366">
    <property type="entry name" value="PGBDSf"/>
</dbReference>
<evidence type="ECO:0000256" key="8">
    <source>
        <dbReference type="PIRSR" id="PIRSR618044-2"/>
    </source>
</evidence>
<evidence type="ECO:0000259" key="11">
    <source>
        <dbReference type="Pfam" id="PF00768"/>
    </source>
</evidence>
<dbReference type="Gene3D" id="3.40.710.10">
    <property type="entry name" value="DD-peptidase/beta-lactamase superfamily"/>
    <property type="match status" value="1"/>
</dbReference>
<dbReference type="InterPro" id="IPR018044">
    <property type="entry name" value="Peptidase_S11"/>
</dbReference>
<dbReference type="GO" id="GO:0009252">
    <property type="term" value="P:peptidoglycan biosynthetic process"/>
    <property type="evidence" value="ECO:0007669"/>
    <property type="project" value="UniProtKB-KW"/>
</dbReference>
<feature type="binding site" evidence="8">
    <location>
        <position position="397"/>
    </location>
    <ligand>
        <name>substrate</name>
    </ligand>
</feature>
<comment type="caution">
    <text evidence="13">The sequence shown here is derived from an EMBL/GenBank/DDBJ whole genome shotgun (WGS) entry which is preliminary data.</text>
</comment>
<dbReference type="Proteomes" id="UP000824260">
    <property type="component" value="Unassembled WGS sequence"/>
</dbReference>
<evidence type="ECO:0000256" key="5">
    <source>
        <dbReference type="ARBA" id="ARBA00022984"/>
    </source>
</evidence>
<dbReference type="InterPro" id="IPR036365">
    <property type="entry name" value="PGBD-like_sf"/>
</dbReference>
<dbReference type="GO" id="GO:0071555">
    <property type="term" value="P:cell wall organization"/>
    <property type="evidence" value="ECO:0007669"/>
    <property type="project" value="UniProtKB-KW"/>
</dbReference>
<evidence type="ECO:0000256" key="4">
    <source>
        <dbReference type="ARBA" id="ARBA00022960"/>
    </source>
</evidence>
<dbReference type="EMBL" id="DVFZ01000016">
    <property type="protein sequence ID" value="HIQ81778.1"/>
    <property type="molecule type" value="Genomic_DNA"/>
</dbReference>
<dbReference type="PRINTS" id="PR00725">
    <property type="entry name" value="DADACBPTASE1"/>
</dbReference>
<dbReference type="InterPro" id="IPR012338">
    <property type="entry name" value="Beta-lactam/transpept-like"/>
</dbReference>
<protein>
    <submittedName>
        <fullName evidence="13">Peptidoglycan-binding protein</fullName>
    </submittedName>
</protein>
<sequence>MMKTKRFFALLLALALLFATASAQELASGAKGDAVEQLQNRLYYLGFLSITPDGDYGPKTVEAVTDFQMFFREKGYNLRGDGVADEDTQALLYDDAVADANYPLSQGDKNGYVRRAQRRLIDLGYLAGSADGSYGQNTADAVKAFQQMLIDNGVEGITASGEADETTLEYLYSELLGFHISTPKMYNEKNPLSLTAQNLYAEAAVLIDADSGEILFDKQASAQMYPASTTKVMTLLLGLERGNLDEIVTVPASAGQVPGDSSRMPVAVGEQLPYKDLLYGLMIRSGNDAANAIATLTAGSVDSFVERMNQKAQELGLSGTHYDNPHGYQSETHYTTAADMAALTRYALQNEQFREVFETHTYQVAATNVRAARTLQCSYKIFDDTSEYYYADATGGKTGYTSAAGYCFVCAAERDGVSLIAVVFHSGTSGTDRWTDAARLFEYGFALRGV</sequence>
<dbReference type="SUPFAM" id="SSF56601">
    <property type="entry name" value="beta-lactamase/transpeptidase-like"/>
    <property type="match status" value="1"/>
</dbReference>
<name>A0A9D0ZJV4_9FIRM</name>
<dbReference type="AlphaFoldDB" id="A0A9D0ZJV4"/>
<evidence type="ECO:0000256" key="3">
    <source>
        <dbReference type="ARBA" id="ARBA00022801"/>
    </source>
</evidence>
<evidence type="ECO:0000313" key="13">
    <source>
        <dbReference type="EMBL" id="HIQ81778.1"/>
    </source>
</evidence>
<dbReference type="PANTHER" id="PTHR21581:SF33">
    <property type="entry name" value="D-ALANYL-D-ALANINE CARBOXYPEPTIDASE DACB"/>
    <property type="match status" value="1"/>
</dbReference>
<feature type="domain" description="Peptidoglycan binding-like" evidence="12">
    <location>
        <begin position="32"/>
        <end position="92"/>
    </location>
</feature>
<organism evidence="13 14">
    <name type="scientific">Candidatus Pullichristensenella stercorigallinarum</name>
    <dbReference type="NCBI Taxonomy" id="2840909"/>
    <lineage>
        <taxon>Bacteria</taxon>
        <taxon>Bacillati</taxon>
        <taxon>Bacillota</taxon>
        <taxon>Clostridia</taxon>
        <taxon>Candidatus Pullichristensenella</taxon>
    </lineage>
</organism>
<dbReference type="PANTHER" id="PTHR21581">
    <property type="entry name" value="D-ALANYL-D-ALANINE CARBOXYPEPTIDASE"/>
    <property type="match status" value="1"/>
</dbReference>
<keyword evidence="5" id="KW-0573">Peptidoglycan synthesis</keyword>
<dbReference type="Pfam" id="PF01471">
    <property type="entry name" value="PG_binding_1"/>
    <property type="match status" value="2"/>
</dbReference>
<evidence type="ECO:0000256" key="10">
    <source>
        <dbReference type="SAM" id="SignalP"/>
    </source>
</evidence>
<keyword evidence="2 10" id="KW-0732">Signal</keyword>
<evidence type="ECO:0000256" key="1">
    <source>
        <dbReference type="ARBA" id="ARBA00007164"/>
    </source>
</evidence>
<dbReference type="Gene3D" id="1.10.101.10">
    <property type="entry name" value="PGBD-like superfamily/PGBD"/>
    <property type="match status" value="2"/>
</dbReference>
<accession>A0A9D0ZJV4</accession>
<evidence type="ECO:0000256" key="9">
    <source>
        <dbReference type="RuleBase" id="RU004016"/>
    </source>
</evidence>
<feature type="active site" description="Acyl-ester intermediate" evidence="7">
    <location>
        <position position="228"/>
    </location>
</feature>
<keyword evidence="6" id="KW-0961">Cell wall biogenesis/degradation</keyword>
<feature type="chain" id="PRO_5039216753" evidence="10">
    <location>
        <begin position="24"/>
        <end position="450"/>
    </location>
</feature>
<evidence type="ECO:0000256" key="2">
    <source>
        <dbReference type="ARBA" id="ARBA00022729"/>
    </source>
</evidence>
<dbReference type="Pfam" id="PF00768">
    <property type="entry name" value="Peptidase_S11"/>
    <property type="match status" value="1"/>
</dbReference>
<evidence type="ECO:0000256" key="7">
    <source>
        <dbReference type="PIRSR" id="PIRSR618044-1"/>
    </source>
</evidence>
<reference evidence="13" key="2">
    <citation type="journal article" date="2021" name="PeerJ">
        <title>Extensive microbial diversity within the chicken gut microbiome revealed by metagenomics and culture.</title>
        <authorList>
            <person name="Gilroy R."/>
            <person name="Ravi A."/>
            <person name="Getino M."/>
            <person name="Pursley I."/>
            <person name="Horton D.L."/>
            <person name="Alikhan N.F."/>
            <person name="Baker D."/>
            <person name="Gharbi K."/>
            <person name="Hall N."/>
            <person name="Watson M."/>
            <person name="Adriaenssens E.M."/>
            <person name="Foster-Nyarko E."/>
            <person name="Jarju S."/>
            <person name="Secka A."/>
            <person name="Antonio M."/>
            <person name="Oren A."/>
            <person name="Chaudhuri R.R."/>
            <person name="La Ragione R."/>
            <person name="Hildebrand F."/>
            <person name="Pallen M.J."/>
        </authorList>
    </citation>
    <scope>NUCLEOTIDE SEQUENCE</scope>
    <source>
        <strain evidence="13">ChiSjej6B24-2974</strain>
    </source>
</reference>
<proteinExistence type="inferred from homology"/>
<reference evidence="13" key="1">
    <citation type="submission" date="2020-10" db="EMBL/GenBank/DDBJ databases">
        <authorList>
            <person name="Gilroy R."/>
        </authorList>
    </citation>
    <scope>NUCLEOTIDE SEQUENCE</scope>
    <source>
        <strain evidence="13">ChiSjej6B24-2974</strain>
    </source>
</reference>
<evidence type="ECO:0000313" key="14">
    <source>
        <dbReference type="Proteomes" id="UP000824260"/>
    </source>
</evidence>
<dbReference type="InterPro" id="IPR001967">
    <property type="entry name" value="Peptidase_S11_N"/>
</dbReference>
<feature type="domain" description="Peptidase S11 D-alanyl-D-alanine carboxypeptidase A N-terminal" evidence="11">
    <location>
        <begin position="195"/>
        <end position="425"/>
    </location>
</feature>